<evidence type="ECO:0000313" key="2">
    <source>
        <dbReference type="Proteomes" id="UP000248148"/>
    </source>
</evidence>
<dbReference type="AlphaFoldDB" id="A0A318TB39"/>
<protein>
    <submittedName>
        <fullName evidence="1">Uncharacterized protein</fullName>
    </submittedName>
</protein>
<gene>
    <name evidence="1" type="ORF">BJ122_11726</name>
</gene>
<keyword evidence="2" id="KW-1185">Reference proteome</keyword>
<dbReference type="Proteomes" id="UP000248148">
    <property type="component" value="Unassembled WGS sequence"/>
</dbReference>
<organism evidence="1 2">
    <name type="scientific">Rhodopseudomonas faecalis</name>
    <dbReference type="NCBI Taxonomy" id="99655"/>
    <lineage>
        <taxon>Bacteria</taxon>
        <taxon>Pseudomonadati</taxon>
        <taxon>Pseudomonadota</taxon>
        <taxon>Alphaproteobacteria</taxon>
        <taxon>Hyphomicrobiales</taxon>
        <taxon>Nitrobacteraceae</taxon>
        <taxon>Rhodopseudomonas</taxon>
    </lineage>
</organism>
<dbReference type="EMBL" id="QJTI01000017">
    <property type="protein sequence ID" value="PYF01803.1"/>
    <property type="molecule type" value="Genomic_DNA"/>
</dbReference>
<accession>A0A318TB39</accession>
<evidence type="ECO:0000313" key="1">
    <source>
        <dbReference type="EMBL" id="PYF01803.1"/>
    </source>
</evidence>
<proteinExistence type="predicted"/>
<comment type="caution">
    <text evidence="1">The sequence shown here is derived from an EMBL/GenBank/DDBJ whole genome shotgun (WGS) entry which is preliminary data.</text>
</comment>
<sequence length="93" mass="10371">MQTSGRNAPTASAHALDGESCLGVLGQRDVRDTLTFNELGLKQTFLRQRPCSQRWKEALTIDAILPGKDFDPGELLSARRRIGVFDHYELAEI</sequence>
<name>A0A318TB39_9BRAD</name>
<reference evidence="1 2" key="1">
    <citation type="submission" date="2018-06" db="EMBL/GenBank/DDBJ databases">
        <title>Genomic Encyclopedia of Archaeal and Bacterial Type Strains, Phase II (KMG-II): from individual species to whole genera.</title>
        <authorList>
            <person name="Goeker M."/>
        </authorList>
    </citation>
    <scope>NUCLEOTIDE SEQUENCE [LARGE SCALE GENOMIC DNA]</scope>
    <source>
        <strain evidence="1 2">JCM 11668</strain>
    </source>
</reference>